<protein>
    <submittedName>
        <fullName evidence="6">Isoprenylcysteine carboxylmethyltransferase family protein</fullName>
    </submittedName>
</protein>
<name>A0AAE3JP17_9FLAO</name>
<accession>A0AAE3JP17</accession>
<organism evidence="6 7">
    <name type="scientific">Cerina litoralis</name>
    <dbReference type="NCBI Taxonomy" id="2874477"/>
    <lineage>
        <taxon>Bacteria</taxon>
        <taxon>Pseudomonadati</taxon>
        <taxon>Bacteroidota</taxon>
        <taxon>Flavobacteriia</taxon>
        <taxon>Flavobacteriales</taxon>
        <taxon>Flavobacteriaceae</taxon>
        <taxon>Cerina</taxon>
    </lineage>
</organism>
<evidence type="ECO:0000256" key="2">
    <source>
        <dbReference type="ARBA" id="ARBA00022692"/>
    </source>
</evidence>
<dbReference type="EMBL" id="JAIRBC010000008">
    <property type="protein sequence ID" value="MCG2460501.1"/>
    <property type="molecule type" value="Genomic_DNA"/>
</dbReference>
<gene>
    <name evidence="6" type="ORF">K8352_07060</name>
</gene>
<dbReference type="GO" id="GO:0012505">
    <property type="term" value="C:endomembrane system"/>
    <property type="evidence" value="ECO:0007669"/>
    <property type="project" value="UniProtKB-SubCell"/>
</dbReference>
<feature type="transmembrane region" description="Helical" evidence="5">
    <location>
        <begin position="35"/>
        <end position="58"/>
    </location>
</feature>
<dbReference type="PROSITE" id="PS50244">
    <property type="entry name" value="S5A_REDUCTASE"/>
    <property type="match status" value="1"/>
</dbReference>
<evidence type="ECO:0000256" key="4">
    <source>
        <dbReference type="ARBA" id="ARBA00023136"/>
    </source>
</evidence>
<proteinExistence type="predicted"/>
<dbReference type="InterPro" id="IPR007318">
    <property type="entry name" value="Phopholipid_MeTrfase"/>
</dbReference>
<dbReference type="InterPro" id="IPR052527">
    <property type="entry name" value="Metal_cation-efflux_comp"/>
</dbReference>
<reference evidence="6" key="1">
    <citation type="submission" date="2023-02" db="EMBL/GenBank/DDBJ databases">
        <title>Genome of Flavobacteriaceae gen. nov. sp. strain F89.</title>
        <authorList>
            <person name="Wang Y."/>
        </authorList>
    </citation>
    <scope>NUCLEOTIDE SEQUENCE</scope>
    <source>
        <strain evidence="6">F89</strain>
    </source>
</reference>
<evidence type="ECO:0000313" key="7">
    <source>
        <dbReference type="Proteomes" id="UP001200642"/>
    </source>
</evidence>
<dbReference type="Gene3D" id="1.20.120.1630">
    <property type="match status" value="1"/>
</dbReference>
<keyword evidence="4 5" id="KW-0472">Membrane</keyword>
<evidence type="ECO:0000256" key="5">
    <source>
        <dbReference type="SAM" id="Phobius"/>
    </source>
</evidence>
<feature type="transmembrane region" description="Helical" evidence="5">
    <location>
        <begin position="111"/>
        <end position="131"/>
    </location>
</feature>
<feature type="transmembrane region" description="Helical" evidence="5">
    <location>
        <begin position="137"/>
        <end position="155"/>
    </location>
</feature>
<keyword evidence="2 5" id="KW-0812">Transmembrane</keyword>
<evidence type="ECO:0000256" key="3">
    <source>
        <dbReference type="ARBA" id="ARBA00022989"/>
    </source>
</evidence>
<sequence>MIILKIVWVLWLLSEILLNRLLRSTTGDKKKKDKGSLWMIWITIILSINIGIFLSYYIDLPLGTQPTLIISGTILIVLGMLLRFYSISSLGKFFTVDVTIREDHTLKTDGIYGWVRHPSYLGSLIFFAGFGISINNWISFLTIIIPVTLVFLYRIKIEEKVLIEQFGQDYKVYMDNSYHLIPWIY</sequence>
<dbReference type="Pfam" id="PF04191">
    <property type="entry name" value="PEMT"/>
    <property type="match status" value="1"/>
</dbReference>
<comment type="subcellular location">
    <subcellularLocation>
        <location evidence="1">Endomembrane system</location>
        <topology evidence="1">Multi-pass membrane protein</topology>
    </subcellularLocation>
</comment>
<dbReference type="Proteomes" id="UP001200642">
    <property type="component" value="Unassembled WGS sequence"/>
</dbReference>
<keyword evidence="3 5" id="KW-1133">Transmembrane helix</keyword>
<dbReference type="PANTHER" id="PTHR43847">
    <property type="entry name" value="BLL3993 PROTEIN"/>
    <property type="match status" value="1"/>
</dbReference>
<dbReference type="AlphaFoldDB" id="A0AAE3JP17"/>
<comment type="caution">
    <text evidence="6">The sequence shown here is derived from an EMBL/GenBank/DDBJ whole genome shotgun (WGS) entry which is preliminary data.</text>
</comment>
<dbReference type="RefSeq" id="WP_317901645.1">
    <property type="nucleotide sequence ID" value="NZ_JAIRBC010000008.1"/>
</dbReference>
<evidence type="ECO:0000256" key="1">
    <source>
        <dbReference type="ARBA" id="ARBA00004127"/>
    </source>
</evidence>
<keyword evidence="7" id="KW-1185">Reference proteome</keyword>
<dbReference type="PANTHER" id="PTHR43847:SF1">
    <property type="entry name" value="BLL3993 PROTEIN"/>
    <property type="match status" value="1"/>
</dbReference>
<feature type="transmembrane region" description="Helical" evidence="5">
    <location>
        <begin position="64"/>
        <end position="85"/>
    </location>
</feature>
<evidence type="ECO:0000313" key="6">
    <source>
        <dbReference type="EMBL" id="MCG2460501.1"/>
    </source>
</evidence>